<comment type="caution">
    <text evidence="2">The sequence shown here is derived from an EMBL/GenBank/DDBJ whole genome shotgun (WGS) entry which is preliminary data.</text>
</comment>
<sequence length="49" mass="5940">MDYVIVHELAHLRRHDHGAEFWRLVERVMPGHADSRERLRRLGPDLWLP</sequence>
<dbReference type="PANTHER" id="PTHR30399:SF1">
    <property type="entry name" value="UTP PYROPHOSPHATASE"/>
    <property type="match status" value="1"/>
</dbReference>
<dbReference type="PANTHER" id="PTHR30399">
    <property type="entry name" value="UNCHARACTERIZED PROTEIN YGJP"/>
    <property type="match status" value="1"/>
</dbReference>
<dbReference type="Gene3D" id="3.30.2010.10">
    <property type="entry name" value="Metalloproteases ('zincins'), catalytic domain"/>
    <property type="match status" value="1"/>
</dbReference>
<feature type="domain" description="YgjP-like metallopeptidase" evidence="1">
    <location>
        <begin position="1"/>
        <end position="41"/>
    </location>
</feature>
<dbReference type="GO" id="GO:0016787">
    <property type="term" value="F:hydrolase activity"/>
    <property type="evidence" value="ECO:0007669"/>
    <property type="project" value="UniProtKB-KW"/>
</dbReference>
<evidence type="ECO:0000313" key="2">
    <source>
        <dbReference type="EMBL" id="MFC0861949.1"/>
    </source>
</evidence>
<dbReference type="EC" id="3.4.24.-" evidence="2"/>
<organism evidence="2 3">
    <name type="scientific">Sphaerimonospora cavernae</name>
    <dbReference type="NCBI Taxonomy" id="1740611"/>
    <lineage>
        <taxon>Bacteria</taxon>
        <taxon>Bacillati</taxon>
        <taxon>Actinomycetota</taxon>
        <taxon>Actinomycetes</taxon>
        <taxon>Streptosporangiales</taxon>
        <taxon>Streptosporangiaceae</taxon>
        <taxon>Sphaerimonospora</taxon>
    </lineage>
</organism>
<keyword evidence="2" id="KW-0378">Hydrolase</keyword>
<evidence type="ECO:0000313" key="3">
    <source>
        <dbReference type="Proteomes" id="UP001589870"/>
    </source>
</evidence>
<dbReference type="Pfam" id="PF01863">
    <property type="entry name" value="YgjP-like"/>
    <property type="match status" value="1"/>
</dbReference>
<evidence type="ECO:0000259" key="1">
    <source>
        <dbReference type="Pfam" id="PF01863"/>
    </source>
</evidence>
<name>A0ABV6U0F9_9ACTN</name>
<dbReference type="CDD" id="cd07344">
    <property type="entry name" value="M48_yhfN_like"/>
    <property type="match status" value="1"/>
</dbReference>
<reference evidence="2 3" key="1">
    <citation type="submission" date="2024-09" db="EMBL/GenBank/DDBJ databases">
        <authorList>
            <person name="Sun Q."/>
            <person name="Mori K."/>
        </authorList>
    </citation>
    <scope>NUCLEOTIDE SEQUENCE [LARGE SCALE GENOMIC DNA]</scope>
    <source>
        <strain evidence="2 3">TBRC 1851</strain>
    </source>
</reference>
<dbReference type="EMBL" id="JBHMQT010000009">
    <property type="protein sequence ID" value="MFC0861949.1"/>
    <property type="molecule type" value="Genomic_DNA"/>
</dbReference>
<accession>A0ABV6U0F9</accession>
<dbReference type="Proteomes" id="UP001589870">
    <property type="component" value="Unassembled WGS sequence"/>
</dbReference>
<dbReference type="RefSeq" id="WP_394300288.1">
    <property type="nucleotide sequence ID" value="NZ_JBHMQT010000009.1"/>
</dbReference>
<proteinExistence type="predicted"/>
<dbReference type="InterPro" id="IPR053136">
    <property type="entry name" value="UTP_pyrophosphatase-like"/>
</dbReference>
<gene>
    <name evidence="2" type="ORF">ACFHYQ_06545</name>
</gene>
<dbReference type="InterPro" id="IPR002725">
    <property type="entry name" value="YgjP-like_metallopeptidase"/>
</dbReference>
<keyword evidence="3" id="KW-1185">Reference proteome</keyword>
<protein>
    <submittedName>
        <fullName evidence="2">M48 family metallopeptidase</fullName>
        <ecNumber evidence="2">3.4.24.-</ecNumber>
    </submittedName>
</protein>